<dbReference type="Gene3D" id="3.30.2350.10">
    <property type="entry name" value="Pseudouridine synthase"/>
    <property type="match status" value="1"/>
</dbReference>
<dbReference type="InterPro" id="IPR006225">
    <property type="entry name" value="PsdUridine_synth_RluC/D"/>
</dbReference>
<evidence type="ECO:0000256" key="4">
    <source>
        <dbReference type="ARBA" id="ARBA00023235"/>
    </source>
</evidence>
<evidence type="ECO:0000256" key="5">
    <source>
        <dbReference type="PIRSR" id="PIRSR606225-1"/>
    </source>
</evidence>
<evidence type="ECO:0000256" key="6">
    <source>
        <dbReference type="PROSITE-ProRule" id="PRU00182"/>
    </source>
</evidence>
<keyword evidence="10" id="KW-1185">Reference proteome</keyword>
<comment type="function">
    <text evidence="7">Responsible for synthesis of pseudouridine from uracil.</text>
</comment>
<sequence>MPDVNYYRVENENAGRRLDVFLAGESPDLSRSHIQKLIEEGLVTVNGGPARAGYRVKAGDEVLVEIPPPRELAVLPEDIPLDIFYEDGDVIVINKPRGMVAHPAEGNYSGTLVNALLYHCRDLSGVNGVLRPGIVHRLDKDTSGLIMVAKNDRAHLDLARQLQDRRVTRRYIALAHGGFKEDRGTVDAPIGRHPRDRQRMAVVAGGRRAVTHYTVRERFGQYTLLELKLETGRTHQIRVHMAHLGHPLVGDLKYGPARPHFGLQGQFLHAAVLGFVHPGTGEYLEFIAPLPEELQRVLDKLRVDQK</sequence>
<dbReference type="RefSeq" id="WP_341473942.1">
    <property type="nucleotide sequence ID" value="NZ_WHYR01000033.1"/>
</dbReference>
<dbReference type="InterPro" id="IPR006145">
    <property type="entry name" value="PsdUridine_synth_RsuA/RluA"/>
</dbReference>
<dbReference type="GO" id="GO:0000455">
    <property type="term" value="P:enzyme-directed rRNA pseudouridine synthesis"/>
    <property type="evidence" value="ECO:0007669"/>
    <property type="project" value="TreeGrafter"/>
</dbReference>
<feature type="active site" evidence="5">
    <location>
        <position position="139"/>
    </location>
</feature>
<dbReference type="SUPFAM" id="SSF55174">
    <property type="entry name" value="Alpha-L RNA-binding motif"/>
    <property type="match status" value="1"/>
</dbReference>
<dbReference type="Pfam" id="PF00849">
    <property type="entry name" value="PseudoU_synth_2"/>
    <property type="match status" value="1"/>
</dbReference>
<dbReference type="GO" id="GO:0120159">
    <property type="term" value="F:rRNA pseudouridine synthase activity"/>
    <property type="evidence" value="ECO:0007669"/>
    <property type="project" value="UniProtKB-ARBA"/>
</dbReference>
<organism evidence="9 10">
    <name type="scientific">Desulfofundulus thermobenzoicus</name>
    <dbReference type="NCBI Taxonomy" id="29376"/>
    <lineage>
        <taxon>Bacteria</taxon>
        <taxon>Bacillati</taxon>
        <taxon>Bacillota</taxon>
        <taxon>Clostridia</taxon>
        <taxon>Eubacteriales</taxon>
        <taxon>Peptococcaceae</taxon>
        <taxon>Desulfofundulus</taxon>
    </lineage>
</organism>
<comment type="similarity">
    <text evidence="2 7">Belongs to the pseudouridine synthase RluA family.</text>
</comment>
<dbReference type="CDD" id="cd00165">
    <property type="entry name" value="S4"/>
    <property type="match status" value="1"/>
</dbReference>
<evidence type="ECO:0000256" key="3">
    <source>
        <dbReference type="ARBA" id="ARBA00022884"/>
    </source>
</evidence>
<dbReference type="Gene3D" id="3.10.290.10">
    <property type="entry name" value="RNA-binding S4 domain"/>
    <property type="match status" value="1"/>
</dbReference>
<reference evidence="9 10" key="1">
    <citation type="submission" date="2019-10" db="EMBL/GenBank/DDBJ databases">
        <title>Comparative genomics of sulfur disproportionating microorganisms.</title>
        <authorList>
            <person name="Ward L.M."/>
            <person name="Bertran E."/>
            <person name="Johnston D."/>
        </authorList>
    </citation>
    <scope>NUCLEOTIDE SEQUENCE [LARGE SCALE GENOMIC DNA]</scope>
    <source>
        <strain evidence="9 10">DSM 14055</strain>
    </source>
</reference>
<dbReference type="PANTHER" id="PTHR21600">
    <property type="entry name" value="MITOCHONDRIAL RNA PSEUDOURIDINE SYNTHASE"/>
    <property type="match status" value="1"/>
</dbReference>
<evidence type="ECO:0000313" key="9">
    <source>
        <dbReference type="EMBL" id="MQL52945.1"/>
    </source>
</evidence>
<dbReference type="InterPro" id="IPR006224">
    <property type="entry name" value="PsdUridine_synth_RluA-like_CS"/>
</dbReference>
<evidence type="ECO:0000256" key="2">
    <source>
        <dbReference type="ARBA" id="ARBA00010876"/>
    </source>
</evidence>
<evidence type="ECO:0000256" key="7">
    <source>
        <dbReference type="RuleBase" id="RU362028"/>
    </source>
</evidence>
<dbReference type="Proteomes" id="UP000441717">
    <property type="component" value="Unassembled WGS sequence"/>
</dbReference>
<dbReference type="GO" id="GO:0003723">
    <property type="term" value="F:RNA binding"/>
    <property type="evidence" value="ECO:0007669"/>
    <property type="project" value="UniProtKB-KW"/>
</dbReference>
<comment type="catalytic activity">
    <reaction evidence="1 7">
        <text>a uridine in RNA = a pseudouridine in RNA</text>
        <dbReference type="Rhea" id="RHEA:48348"/>
        <dbReference type="Rhea" id="RHEA-COMP:12068"/>
        <dbReference type="Rhea" id="RHEA-COMP:12069"/>
        <dbReference type="ChEBI" id="CHEBI:65314"/>
        <dbReference type="ChEBI" id="CHEBI:65315"/>
    </reaction>
</comment>
<dbReference type="SMART" id="SM00363">
    <property type="entry name" value="S4"/>
    <property type="match status" value="1"/>
</dbReference>
<dbReference type="PROSITE" id="PS01129">
    <property type="entry name" value="PSI_RLU"/>
    <property type="match status" value="1"/>
</dbReference>
<evidence type="ECO:0000259" key="8">
    <source>
        <dbReference type="SMART" id="SM00363"/>
    </source>
</evidence>
<dbReference type="AlphaFoldDB" id="A0A6N7IS35"/>
<dbReference type="InterPro" id="IPR050188">
    <property type="entry name" value="RluA_PseudoU_synthase"/>
</dbReference>
<dbReference type="Pfam" id="PF01479">
    <property type="entry name" value="S4"/>
    <property type="match status" value="1"/>
</dbReference>
<dbReference type="NCBIfam" id="TIGR00005">
    <property type="entry name" value="rluA_subfam"/>
    <property type="match status" value="1"/>
</dbReference>
<dbReference type="PANTHER" id="PTHR21600:SF44">
    <property type="entry name" value="RIBOSOMAL LARGE SUBUNIT PSEUDOURIDINE SYNTHASE D"/>
    <property type="match status" value="1"/>
</dbReference>
<feature type="domain" description="RNA-binding S4" evidence="8">
    <location>
        <begin position="16"/>
        <end position="80"/>
    </location>
</feature>
<keyword evidence="4 7" id="KW-0413">Isomerase</keyword>
<dbReference type="InterPro" id="IPR002942">
    <property type="entry name" value="S4_RNA-bd"/>
</dbReference>
<evidence type="ECO:0000313" key="10">
    <source>
        <dbReference type="Proteomes" id="UP000441717"/>
    </source>
</evidence>
<name>A0A6N7IS35_9FIRM</name>
<dbReference type="PROSITE" id="PS50889">
    <property type="entry name" value="S4"/>
    <property type="match status" value="1"/>
</dbReference>
<comment type="caution">
    <text evidence="9">The sequence shown here is derived from an EMBL/GenBank/DDBJ whole genome shotgun (WGS) entry which is preliminary data.</text>
</comment>
<accession>A0A6N7IS35</accession>
<dbReference type="SUPFAM" id="SSF55120">
    <property type="entry name" value="Pseudouridine synthase"/>
    <property type="match status" value="1"/>
</dbReference>
<dbReference type="InterPro" id="IPR036986">
    <property type="entry name" value="S4_RNA-bd_sf"/>
</dbReference>
<evidence type="ECO:0000256" key="1">
    <source>
        <dbReference type="ARBA" id="ARBA00000073"/>
    </source>
</evidence>
<dbReference type="EMBL" id="WHYR01000033">
    <property type="protein sequence ID" value="MQL52945.1"/>
    <property type="molecule type" value="Genomic_DNA"/>
</dbReference>
<dbReference type="FunFam" id="3.30.2350.10:FF:000006">
    <property type="entry name" value="Pseudouridine synthase"/>
    <property type="match status" value="1"/>
</dbReference>
<gene>
    <name evidence="9" type="ORF">GFC01_11875</name>
</gene>
<dbReference type="EC" id="5.4.99.-" evidence="7"/>
<protein>
    <recommendedName>
        <fullName evidence="7">Pseudouridine synthase</fullName>
        <ecNumber evidence="7">5.4.99.-</ecNumber>
    </recommendedName>
</protein>
<proteinExistence type="inferred from homology"/>
<dbReference type="InterPro" id="IPR020103">
    <property type="entry name" value="PsdUridine_synth_cat_dom_sf"/>
</dbReference>
<keyword evidence="3 6" id="KW-0694">RNA-binding</keyword>
<dbReference type="CDD" id="cd02869">
    <property type="entry name" value="PseudoU_synth_RluA_like"/>
    <property type="match status" value="1"/>
</dbReference>